<evidence type="ECO:0000259" key="1">
    <source>
        <dbReference type="PROSITE" id="PS51186"/>
    </source>
</evidence>
<dbReference type="Pfam" id="PF00583">
    <property type="entry name" value="Acetyltransf_1"/>
    <property type="match status" value="1"/>
</dbReference>
<dbReference type="InterPro" id="IPR016181">
    <property type="entry name" value="Acyl_CoA_acyltransferase"/>
</dbReference>
<keyword evidence="3" id="KW-1185">Reference proteome</keyword>
<dbReference type="EMBL" id="CP108188">
    <property type="protein sequence ID" value="WTR70577.1"/>
    <property type="molecule type" value="Genomic_DNA"/>
</dbReference>
<dbReference type="PROSITE" id="PS51186">
    <property type="entry name" value="GNAT"/>
    <property type="match status" value="1"/>
</dbReference>
<organism evidence="2 3">
    <name type="scientific">Streptomyces zaomyceticus</name>
    <dbReference type="NCBI Taxonomy" id="68286"/>
    <lineage>
        <taxon>Bacteria</taxon>
        <taxon>Bacillati</taxon>
        <taxon>Actinomycetota</taxon>
        <taxon>Actinomycetes</taxon>
        <taxon>Kitasatosporales</taxon>
        <taxon>Streptomycetaceae</taxon>
        <taxon>Streptomyces</taxon>
    </lineage>
</organism>
<sequence>MTSTPTDAGPRRIRTSLSAFHRRQAGRTVDFPGGFAALDDQYTRSRGNNHVLVDGETDPEALPARAEELLGHLPYRLVYVVDEVAAACRGPLERAGYGHAAIDLMRHTGPVPAHGGARPVDMEELRAPAAEAWRRFVPGVSDEEVRHLVERRAARLRAAEEVRFLAAYTEDGEVASWADLYLDPSAGVARIEDLVTAEKHLGRGHAGRVLDTALHLAAEAGCDLSFLSANRANWPHRWYGRKGFAVIDTVHCFEKV</sequence>
<dbReference type="CDD" id="cd04301">
    <property type="entry name" value="NAT_SF"/>
    <property type="match status" value="1"/>
</dbReference>
<accession>A0ABZ1L872</accession>
<gene>
    <name evidence="2" type="ORF">OG814_15470</name>
</gene>
<dbReference type="Gene3D" id="3.40.630.30">
    <property type="match status" value="1"/>
</dbReference>
<evidence type="ECO:0000313" key="3">
    <source>
        <dbReference type="Proteomes" id="UP001622594"/>
    </source>
</evidence>
<dbReference type="RefSeq" id="WP_371635738.1">
    <property type="nucleotide sequence ID" value="NZ_CP108062.1"/>
</dbReference>
<dbReference type="InterPro" id="IPR000182">
    <property type="entry name" value="GNAT_dom"/>
</dbReference>
<protein>
    <submittedName>
        <fullName evidence="2">GNAT family N-acetyltransferase</fullName>
    </submittedName>
</protein>
<dbReference type="Proteomes" id="UP001622594">
    <property type="component" value="Chromosome"/>
</dbReference>
<feature type="domain" description="N-acetyltransferase" evidence="1">
    <location>
        <begin position="112"/>
        <end position="256"/>
    </location>
</feature>
<dbReference type="SUPFAM" id="SSF55729">
    <property type="entry name" value="Acyl-CoA N-acyltransferases (Nat)"/>
    <property type="match status" value="1"/>
</dbReference>
<evidence type="ECO:0000313" key="2">
    <source>
        <dbReference type="EMBL" id="WTR70577.1"/>
    </source>
</evidence>
<reference evidence="2 3" key="1">
    <citation type="submission" date="2022-10" db="EMBL/GenBank/DDBJ databases">
        <title>The complete genomes of actinobacterial strains from the NBC collection.</title>
        <authorList>
            <person name="Joergensen T.S."/>
            <person name="Alvarez Arevalo M."/>
            <person name="Sterndorff E.B."/>
            <person name="Faurdal D."/>
            <person name="Vuksanovic O."/>
            <person name="Mourched A.-S."/>
            <person name="Charusanti P."/>
            <person name="Shaw S."/>
            <person name="Blin K."/>
            <person name="Weber T."/>
        </authorList>
    </citation>
    <scope>NUCLEOTIDE SEQUENCE [LARGE SCALE GENOMIC DNA]</scope>
    <source>
        <strain evidence="2 3">NBC_00123</strain>
    </source>
</reference>
<proteinExistence type="predicted"/>
<name>A0ABZ1L872_9ACTN</name>